<dbReference type="PRINTS" id="PR00834">
    <property type="entry name" value="PROTEASES2C"/>
</dbReference>
<evidence type="ECO:0000256" key="1">
    <source>
        <dbReference type="SAM" id="SignalP"/>
    </source>
</evidence>
<gene>
    <name evidence="2" type="ORF">JIN81_16440</name>
</gene>
<name>A0A934RDA9_9BACT</name>
<reference evidence="2" key="1">
    <citation type="submission" date="2021-01" db="EMBL/GenBank/DDBJ databases">
        <title>Modified the classification status of verrucomicrobia.</title>
        <authorList>
            <person name="Feng X."/>
        </authorList>
    </citation>
    <scope>NUCLEOTIDE SEQUENCE</scope>
    <source>
        <strain evidence="2">KCTC 22201</strain>
    </source>
</reference>
<dbReference type="RefSeq" id="WP_200282429.1">
    <property type="nucleotide sequence ID" value="NZ_JAENII010000015.1"/>
</dbReference>
<feature type="chain" id="PRO_5037403853" evidence="1">
    <location>
        <begin position="17"/>
        <end position="277"/>
    </location>
</feature>
<dbReference type="GO" id="GO:0004252">
    <property type="term" value="F:serine-type endopeptidase activity"/>
    <property type="evidence" value="ECO:0007669"/>
    <property type="project" value="InterPro"/>
</dbReference>
<dbReference type="Gene3D" id="2.40.10.120">
    <property type="match status" value="1"/>
</dbReference>
<accession>A0A934RDA9</accession>
<sequence length="277" mass="29477">MRYLSLLWLSALPLLAKPMVINDSKLLSALQTGVGEFSEDDSIPKAEDLKEAVGKAPRSVAVKVKSSSATGADPADAVYMVGGVYKCGNCDKWHVGGVATAWALGSDGLMVTNHHVLEGAKGGAIGVCDRKGNTYPVMEVLAADEVADMALFRVRAEGLTTVSLAEPAGIGTEVQVISHPHRRFFMHTFGEVSRYYLRPGRKNQRESTWMSITADYAKGSSGGPVLNADGQVVGMVASTQSIYYESNDGKPKGPLQMVVKNCVPVSSIASMIKPVED</sequence>
<keyword evidence="3" id="KW-1185">Reference proteome</keyword>
<evidence type="ECO:0000313" key="2">
    <source>
        <dbReference type="EMBL" id="MBK1828623.1"/>
    </source>
</evidence>
<dbReference type="Proteomes" id="UP000658278">
    <property type="component" value="Unassembled WGS sequence"/>
</dbReference>
<comment type="caution">
    <text evidence="2">The sequence shown here is derived from an EMBL/GenBank/DDBJ whole genome shotgun (WGS) entry which is preliminary data.</text>
</comment>
<dbReference type="SUPFAM" id="SSF50494">
    <property type="entry name" value="Trypsin-like serine proteases"/>
    <property type="match status" value="1"/>
</dbReference>
<feature type="signal peptide" evidence="1">
    <location>
        <begin position="1"/>
        <end position="16"/>
    </location>
</feature>
<protein>
    <submittedName>
        <fullName evidence="2">Trypsin-like peptidase domain-containing protein</fullName>
    </submittedName>
</protein>
<evidence type="ECO:0000313" key="3">
    <source>
        <dbReference type="Proteomes" id="UP000658278"/>
    </source>
</evidence>
<dbReference type="InterPro" id="IPR009003">
    <property type="entry name" value="Peptidase_S1_PA"/>
</dbReference>
<organism evidence="2 3">
    <name type="scientific">Haloferula rosea</name>
    <dbReference type="NCBI Taxonomy" id="490093"/>
    <lineage>
        <taxon>Bacteria</taxon>
        <taxon>Pseudomonadati</taxon>
        <taxon>Verrucomicrobiota</taxon>
        <taxon>Verrucomicrobiia</taxon>
        <taxon>Verrucomicrobiales</taxon>
        <taxon>Verrucomicrobiaceae</taxon>
        <taxon>Haloferula</taxon>
    </lineage>
</organism>
<proteinExistence type="predicted"/>
<dbReference type="Pfam" id="PF13365">
    <property type="entry name" value="Trypsin_2"/>
    <property type="match status" value="1"/>
</dbReference>
<keyword evidence="1" id="KW-0732">Signal</keyword>
<dbReference type="PANTHER" id="PTHR43019">
    <property type="entry name" value="SERINE ENDOPROTEASE DEGS"/>
    <property type="match status" value="1"/>
</dbReference>
<dbReference type="PANTHER" id="PTHR43019:SF48">
    <property type="entry name" value="PEPTIDASE S1, PA CLAN-RELATED"/>
    <property type="match status" value="1"/>
</dbReference>
<dbReference type="InterPro" id="IPR001940">
    <property type="entry name" value="Peptidase_S1C"/>
</dbReference>
<dbReference type="EMBL" id="JAENII010000015">
    <property type="protein sequence ID" value="MBK1828623.1"/>
    <property type="molecule type" value="Genomic_DNA"/>
</dbReference>
<dbReference type="AlphaFoldDB" id="A0A934RDA9"/>
<dbReference type="GO" id="GO:0006508">
    <property type="term" value="P:proteolysis"/>
    <property type="evidence" value="ECO:0007669"/>
    <property type="project" value="InterPro"/>
</dbReference>